<dbReference type="STRING" id="1802283.A3H71_03215"/>
<feature type="binding site" evidence="8">
    <location>
        <position position="199"/>
    </location>
    <ligand>
        <name>ATP</name>
        <dbReference type="ChEBI" id="CHEBI:30616"/>
    </ligand>
</feature>
<dbReference type="GO" id="GO:0006094">
    <property type="term" value="P:gluconeogenesis"/>
    <property type="evidence" value="ECO:0007669"/>
    <property type="project" value="TreeGrafter"/>
</dbReference>
<evidence type="ECO:0000256" key="2">
    <source>
        <dbReference type="ARBA" id="ARBA00013061"/>
    </source>
</evidence>
<proteinExistence type="inferred from homology"/>
<dbReference type="EC" id="2.7.2.3" evidence="2 9"/>
<feature type="binding site" evidence="7">
    <location>
        <begin position="62"/>
        <end position="65"/>
    </location>
    <ligand>
        <name>substrate</name>
    </ligand>
</feature>
<feature type="binding site" evidence="7">
    <location>
        <position position="116"/>
    </location>
    <ligand>
        <name>(2R)-3-phosphoglycerate</name>
        <dbReference type="ChEBI" id="CHEBI:58272"/>
    </ligand>
</feature>
<dbReference type="PRINTS" id="PR00477">
    <property type="entry name" value="PHGLYCKINASE"/>
</dbReference>
<evidence type="ECO:0000256" key="1">
    <source>
        <dbReference type="ARBA" id="ARBA00000642"/>
    </source>
</evidence>
<evidence type="ECO:0000256" key="3">
    <source>
        <dbReference type="ARBA" id="ARBA00022679"/>
    </source>
</evidence>
<sequence length="386" mass="42424">MTVAVRSIRQAKVRGKRVIIRVDMNVPFDHKGRIRDDFRIRESLATIRFVLRRGGSVFVLLHRGRPVGRDPKLSIIPIAERAAKILGVGVRVVSDLTRERPEKYQKMRVLFSENIRFFDGEEKDSPKFAKVLAGWGDLYVNDALAVSHRAAASIVAITKFLPSYTGLLLASEISALDRVLKNPRRPFAVILGGAKAETKIPYVALLLKKADELIPGGVILNTLWAGWGHETGKSVVEKSQFSNAKKLNRERRLLIPDDVSVLTGNIIKGPMRVIPLASVGRGDYILDLGPASVRKFAPILYKTRTVLWNGPLGNTDRVGGDRATRALAKILKRSRARIVVGGGDLEAALKKEKVVGSRVFVSTGGGAMLEYVAFGTLPGIEALKRE</sequence>
<evidence type="ECO:0000313" key="11">
    <source>
        <dbReference type="Proteomes" id="UP000179052"/>
    </source>
</evidence>
<dbReference type="InterPro" id="IPR015824">
    <property type="entry name" value="Phosphoglycerate_kinase_N"/>
</dbReference>
<keyword evidence="6 8" id="KW-0067">ATP-binding</keyword>
<dbReference type="InterPro" id="IPR015911">
    <property type="entry name" value="Phosphoglycerate_kinase_CS"/>
</dbReference>
<dbReference type="Gene3D" id="3.40.50.1260">
    <property type="entry name" value="Phosphoglycerate kinase, N-terminal domain"/>
    <property type="match status" value="2"/>
</dbReference>
<dbReference type="PIRSF" id="PIRSF000724">
    <property type="entry name" value="Pgk"/>
    <property type="match status" value="1"/>
</dbReference>
<dbReference type="GO" id="GO:0005829">
    <property type="term" value="C:cytosol"/>
    <property type="evidence" value="ECO:0007669"/>
    <property type="project" value="TreeGrafter"/>
</dbReference>
<evidence type="ECO:0000256" key="8">
    <source>
        <dbReference type="PIRSR" id="PIRSR000724-2"/>
    </source>
</evidence>
<comment type="catalytic activity">
    <reaction evidence="1 9">
        <text>(2R)-3-phosphoglycerate + ATP = (2R)-3-phospho-glyceroyl phosphate + ADP</text>
        <dbReference type="Rhea" id="RHEA:14801"/>
        <dbReference type="ChEBI" id="CHEBI:30616"/>
        <dbReference type="ChEBI" id="CHEBI:57604"/>
        <dbReference type="ChEBI" id="CHEBI:58272"/>
        <dbReference type="ChEBI" id="CHEBI:456216"/>
        <dbReference type="EC" id="2.7.2.3"/>
    </reaction>
</comment>
<evidence type="ECO:0000256" key="7">
    <source>
        <dbReference type="PIRSR" id="PIRSR000724-1"/>
    </source>
</evidence>
<accession>A0A1G2LH13</accession>
<dbReference type="PANTHER" id="PTHR11406:SF23">
    <property type="entry name" value="PHOSPHOGLYCERATE KINASE 1, CHLOROPLASTIC-RELATED"/>
    <property type="match status" value="1"/>
</dbReference>
<dbReference type="Pfam" id="PF00162">
    <property type="entry name" value="PGK"/>
    <property type="match status" value="1"/>
</dbReference>
<dbReference type="PANTHER" id="PTHR11406">
    <property type="entry name" value="PHOSPHOGLYCERATE KINASE"/>
    <property type="match status" value="1"/>
</dbReference>
<gene>
    <name evidence="10" type="ORF">A3H71_03215</name>
</gene>
<comment type="similarity">
    <text evidence="9">Belongs to the phosphoglycerate kinase family.</text>
</comment>
<dbReference type="InterPro" id="IPR036043">
    <property type="entry name" value="Phosphoglycerate_kinase_sf"/>
</dbReference>
<evidence type="ECO:0000256" key="5">
    <source>
        <dbReference type="ARBA" id="ARBA00022777"/>
    </source>
</evidence>
<name>A0A1G2LH13_9BACT</name>
<dbReference type="Proteomes" id="UP000179052">
    <property type="component" value="Unassembled WGS sequence"/>
</dbReference>
<dbReference type="InterPro" id="IPR001576">
    <property type="entry name" value="Phosphoglycerate_kinase"/>
</dbReference>
<protein>
    <recommendedName>
        <fullName evidence="2 9">Phosphoglycerate kinase</fullName>
        <ecNumber evidence="2 9">2.7.2.3</ecNumber>
    </recommendedName>
</protein>
<organism evidence="10 11">
    <name type="scientific">Candidatus Sungbacteria bacterium RIFCSPLOWO2_02_FULL_48_13b</name>
    <dbReference type="NCBI Taxonomy" id="1802283"/>
    <lineage>
        <taxon>Bacteria</taxon>
        <taxon>Candidatus Sungiibacteriota</taxon>
    </lineage>
</organism>
<evidence type="ECO:0000313" key="10">
    <source>
        <dbReference type="EMBL" id="OHA10933.1"/>
    </source>
</evidence>
<keyword evidence="4" id="KW-0547">Nucleotide-binding</keyword>
<dbReference type="PROSITE" id="PS00111">
    <property type="entry name" value="PGLYCERATE_KINASE"/>
    <property type="match status" value="1"/>
</dbReference>
<dbReference type="GO" id="GO:0004618">
    <property type="term" value="F:phosphoglycerate kinase activity"/>
    <property type="evidence" value="ECO:0007669"/>
    <property type="project" value="UniProtKB-EC"/>
</dbReference>
<feature type="binding site" evidence="7">
    <location>
        <position position="39"/>
    </location>
    <ligand>
        <name>(2R)-3-phosphoglycerate</name>
        <dbReference type="ChEBI" id="CHEBI:58272"/>
    </ligand>
</feature>
<comment type="caution">
    <text evidence="10">The sequence shown here is derived from an EMBL/GenBank/DDBJ whole genome shotgun (WGS) entry which is preliminary data.</text>
</comment>
<feature type="binding site" evidence="7">
    <location>
        <position position="149"/>
    </location>
    <ligand>
        <name>(2R)-3-phosphoglycerate</name>
        <dbReference type="ChEBI" id="CHEBI:58272"/>
    </ligand>
</feature>
<evidence type="ECO:0000256" key="6">
    <source>
        <dbReference type="ARBA" id="ARBA00022840"/>
    </source>
</evidence>
<keyword evidence="5 9" id="KW-0418">Kinase</keyword>
<dbReference type="AlphaFoldDB" id="A0A1G2LH13"/>
<evidence type="ECO:0000256" key="9">
    <source>
        <dbReference type="RuleBase" id="RU000532"/>
    </source>
</evidence>
<keyword evidence="3 9" id="KW-0808">Transferase</keyword>
<dbReference type="GO" id="GO:0005524">
    <property type="term" value="F:ATP binding"/>
    <property type="evidence" value="ECO:0007669"/>
    <property type="project" value="UniProtKB-KW"/>
</dbReference>
<dbReference type="EMBL" id="MHQV01000019">
    <property type="protein sequence ID" value="OHA10933.1"/>
    <property type="molecule type" value="Genomic_DNA"/>
</dbReference>
<dbReference type="GO" id="GO:0006096">
    <property type="term" value="P:glycolytic process"/>
    <property type="evidence" value="ECO:0007669"/>
    <property type="project" value="InterPro"/>
</dbReference>
<reference evidence="10 11" key="1">
    <citation type="journal article" date="2016" name="Nat. Commun.">
        <title>Thousands of microbial genomes shed light on interconnected biogeochemical processes in an aquifer system.</title>
        <authorList>
            <person name="Anantharaman K."/>
            <person name="Brown C.T."/>
            <person name="Hug L.A."/>
            <person name="Sharon I."/>
            <person name="Castelle C.J."/>
            <person name="Probst A.J."/>
            <person name="Thomas B.C."/>
            <person name="Singh A."/>
            <person name="Wilkins M.J."/>
            <person name="Karaoz U."/>
            <person name="Brodie E.L."/>
            <person name="Williams K.H."/>
            <person name="Hubbard S.S."/>
            <person name="Banfield J.F."/>
        </authorList>
    </citation>
    <scope>NUCLEOTIDE SEQUENCE [LARGE SCALE GENOMIC DNA]</scope>
</reference>
<dbReference type="SUPFAM" id="SSF53748">
    <property type="entry name" value="Phosphoglycerate kinase"/>
    <property type="match status" value="1"/>
</dbReference>
<feature type="binding site" evidence="7">
    <location>
        <begin position="23"/>
        <end position="25"/>
    </location>
    <ligand>
        <name>substrate</name>
    </ligand>
</feature>
<evidence type="ECO:0000256" key="4">
    <source>
        <dbReference type="ARBA" id="ARBA00022741"/>
    </source>
</evidence>
<dbReference type="GO" id="GO:0043531">
    <property type="term" value="F:ADP binding"/>
    <property type="evidence" value="ECO:0007669"/>
    <property type="project" value="TreeGrafter"/>
</dbReference>